<sequence>MAALEKPVLKDEVVMTKALVRTAERLDFRQSDLGRMLGLSGASVSRMVHGQYELNNHRPEWDTALTLIRLYRSLSSILGGQEDLIRRWMHTPNTDLGGVPADIIRRGAAGLFTVGLYLDGIRGRI</sequence>
<dbReference type="GO" id="GO:0003677">
    <property type="term" value="F:DNA binding"/>
    <property type="evidence" value="ECO:0007669"/>
    <property type="project" value="InterPro"/>
</dbReference>
<protein>
    <submittedName>
        <fullName evidence="3">Uncharacterized protein</fullName>
    </submittedName>
</protein>
<gene>
    <name evidence="3" type="ORF">WG78_13665</name>
</gene>
<dbReference type="OrthoDB" id="565125at2"/>
<dbReference type="STRING" id="857265.WG78_13665"/>
<evidence type="ECO:0000313" key="4">
    <source>
        <dbReference type="Proteomes" id="UP000037939"/>
    </source>
</evidence>
<reference evidence="3 4" key="1">
    <citation type="submission" date="2015-07" db="EMBL/GenBank/DDBJ databases">
        <title>Draft genome sequence of the Amantichitinum ursilacus IGB-41, a new chitin-degrading bacterium.</title>
        <authorList>
            <person name="Kirstahler P."/>
            <person name="Guenther M."/>
            <person name="Grumaz C."/>
            <person name="Rupp S."/>
            <person name="Zibek S."/>
            <person name="Sohn K."/>
        </authorList>
    </citation>
    <scope>NUCLEOTIDE SEQUENCE [LARGE SCALE GENOMIC DNA]</scope>
    <source>
        <strain evidence="3 4">IGB-41</strain>
    </source>
</reference>
<dbReference type="AlphaFoldDB" id="A0A0N0GMU9"/>
<feature type="domain" description="Antitoxin Xre-like helix-turn-helix" evidence="2">
    <location>
        <begin position="14"/>
        <end position="67"/>
    </location>
</feature>
<feature type="domain" description="Antitoxin Xre/MbcA/ParS-like toxin-binding" evidence="1">
    <location>
        <begin position="76"/>
        <end position="123"/>
    </location>
</feature>
<evidence type="ECO:0000259" key="1">
    <source>
        <dbReference type="Pfam" id="PF09722"/>
    </source>
</evidence>
<evidence type="ECO:0000259" key="2">
    <source>
        <dbReference type="Pfam" id="PF20432"/>
    </source>
</evidence>
<name>A0A0N0GMU9_9NEIS</name>
<dbReference type="Pfam" id="PF20432">
    <property type="entry name" value="Xre-like-HTH"/>
    <property type="match status" value="1"/>
</dbReference>
<keyword evidence="4" id="KW-1185">Reference proteome</keyword>
<dbReference type="InterPro" id="IPR024467">
    <property type="entry name" value="Xre/MbcA/ParS-like_toxin-bd"/>
</dbReference>
<dbReference type="Pfam" id="PF09722">
    <property type="entry name" value="Xre_MbcA_ParS_C"/>
    <property type="match status" value="1"/>
</dbReference>
<dbReference type="EMBL" id="LAQT01000010">
    <property type="protein sequence ID" value="KPC52111.1"/>
    <property type="molecule type" value="Genomic_DNA"/>
</dbReference>
<organism evidence="3 4">
    <name type="scientific">Amantichitinum ursilacus</name>
    <dbReference type="NCBI Taxonomy" id="857265"/>
    <lineage>
        <taxon>Bacteria</taxon>
        <taxon>Pseudomonadati</taxon>
        <taxon>Pseudomonadota</taxon>
        <taxon>Betaproteobacteria</taxon>
        <taxon>Neisseriales</taxon>
        <taxon>Chitinibacteraceae</taxon>
        <taxon>Amantichitinum</taxon>
    </lineage>
</organism>
<accession>A0A0N0GMU9</accession>
<dbReference type="Proteomes" id="UP000037939">
    <property type="component" value="Unassembled WGS sequence"/>
</dbReference>
<evidence type="ECO:0000313" key="3">
    <source>
        <dbReference type="EMBL" id="KPC52111.1"/>
    </source>
</evidence>
<dbReference type="InterPro" id="IPR046847">
    <property type="entry name" value="Xre-like_HTH"/>
</dbReference>
<dbReference type="RefSeq" id="WP_062225004.1">
    <property type="nucleotide sequence ID" value="NZ_LAQT01000010.1"/>
</dbReference>
<comment type="caution">
    <text evidence="3">The sequence shown here is derived from an EMBL/GenBank/DDBJ whole genome shotgun (WGS) entry which is preliminary data.</text>
</comment>
<proteinExistence type="predicted"/>